<dbReference type="Gramene" id="TRITD6Bv1G071610.1">
    <property type="protein sequence ID" value="TRITD6Bv1G071610.1"/>
    <property type="gene ID" value="TRITD6Bv1G071610"/>
</dbReference>
<reference evidence="2 3" key="1">
    <citation type="submission" date="2017-09" db="EMBL/GenBank/DDBJ databases">
        <authorList>
            <consortium name="International Durum Wheat Genome Sequencing Consortium (IDWGSC)"/>
            <person name="Milanesi L."/>
        </authorList>
    </citation>
    <scope>NUCLEOTIDE SEQUENCE [LARGE SCALE GENOMIC DNA]</scope>
    <source>
        <strain evidence="3">cv. Svevo</strain>
    </source>
</reference>
<name>A0A9R1B9K6_TRITD</name>
<evidence type="ECO:0000256" key="1">
    <source>
        <dbReference type="SAM" id="MobiDB-lite"/>
    </source>
</evidence>
<gene>
    <name evidence="2" type="ORF">TRITD_6Bv1G071610</name>
</gene>
<dbReference type="AlphaFoldDB" id="A0A9R1B9K6"/>
<evidence type="ECO:0000313" key="3">
    <source>
        <dbReference type="Proteomes" id="UP000324705"/>
    </source>
</evidence>
<dbReference type="Proteomes" id="UP000324705">
    <property type="component" value="Chromosome 6B"/>
</dbReference>
<dbReference type="EMBL" id="LT934122">
    <property type="protein sequence ID" value="VAI56470.1"/>
    <property type="molecule type" value="Genomic_DNA"/>
</dbReference>
<accession>A0A9R1B9K6</accession>
<sequence>MESAPHVKFPNPFPCASPSPSPRRSHPLEPKATRSTCRGFRAVCGVSGRRAVSGLALLGAAASCANLLGVPMPVQAAMLEPDVIRYCVLPGYEPLPPSY</sequence>
<keyword evidence="3" id="KW-1185">Reference proteome</keyword>
<organism evidence="2 3">
    <name type="scientific">Triticum turgidum subsp. durum</name>
    <name type="common">Durum wheat</name>
    <name type="synonym">Triticum durum</name>
    <dbReference type="NCBI Taxonomy" id="4567"/>
    <lineage>
        <taxon>Eukaryota</taxon>
        <taxon>Viridiplantae</taxon>
        <taxon>Streptophyta</taxon>
        <taxon>Embryophyta</taxon>
        <taxon>Tracheophyta</taxon>
        <taxon>Spermatophyta</taxon>
        <taxon>Magnoliopsida</taxon>
        <taxon>Liliopsida</taxon>
        <taxon>Poales</taxon>
        <taxon>Poaceae</taxon>
        <taxon>BOP clade</taxon>
        <taxon>Pooideae</taxon>
        <taxon>Triticodae</taxon>
        <taxon>Triticeae</taxon>
        <taxon>Triticinae</taxon>
        <taxon>Triticum</taxon>
    </lineage>
</organism>
<feature type="compositionally biased region" description="Pro residues" evidence="1">
    <location>
        <begin position="11"/>
        <end position="21"/>
    </location>
</feature>
<feature type="region of interest" description="Disordered" evidence="1">
    <location>
        <begin position="1"/>
        <end position="32"/>
    </location>
</feature>
<evidence type="ECO:0000313" key="2">
    <source>
        <dbReference type="EMBL" id="VAI56470.1"/>
    </source>
</evidence>
<protein>
    <submittedName>
        <fullName evidence="2">Uncharacterized protein</fullName>
    </submittedName>
</protein>
<proteinExistence type="predicted"/>